<name>A0A4R2D113_SHIGR</name>
<reference evidence="1 2" key="1">
    <citation type="submission" date="2019-03" db="EMBL/GenBank/DDBJ databases">
        <title>Genomic Encyclopedia of Type Strains, Phase IV (KMG-IV): sequencing the most valuable type-strain genomes for metagenomic binning, comparative biology and taxonomic classification.</title>
        <authorList>
            <person name="Goeker M."/>
        </authorList>
    </citation>
    <scope>NUCLEOTIDE SEQUENCE [LARGE SCALE GENOMIC DNA]</scope>
    <source>
        <strain evidence="1 2">DSM 18401</strain>
    </source>
</reference>
<proteinExistence type="predicted"/>
<dbReference type="EMBL" id="SLVX01000002">
    <property type="protein sequence ID" value="TCN48058.1"/>
    <property type="molecule type" value="Genomic_DNA"/>
</dbReference>
<accession>A0A4R2D113</accession>
<gene>
    <name evidence="1" type="ORF">EV665_102587</name>
</gene>
<dbReference type="AlphaFoldDB" id="A0A4R2D113"/>
<keyword evidence="2" id="KW-1185">Reference proteome</keyword>
<evidence type="ECO:0000313" key="2">
    <source>
        <dbReference type="Proteomes" id="UP000295351"/>
    </source>
</evidence>
<protein>
    <submittedName>
        <fullName evidence="1">Uncharacterized protein</fullName>
    </submittedName>
</protein>
<dbReference type="Proteomes" id="UP000295351">
    <property type="component" value="Unassembled WGS sequence"/>
</dbReference>
<sequence>MEAGACAIASGWAGSTIIHRESATHNALFELDRYRVTELVRALPAILAAARKAEALQQEVAELRKALRPFAAVAEHDIGDDETDEELFRPMSSHNRAPRLIVGDLRRARTLLNGGSDAQG</sequence>
<evidence type="ECO:0000313" key="1">
    <source>
        <dbReference type="EMBL" id="TCN48058.1"/>
    </source>
</evidence>
<organism evidence="1 2">
    <name type="scientific">Shinella granuli</name>
    <dbReference type="NCBI Taxonomy" id="323621"/>
    <lineage>
        <taxon>Bacteria</taxon>
        <taxon>Pseudomonadati</taxon>
        <taxon>Pseudomonadota</taxon>
        <taxon>Alphaproteobacteria</taxon>
        <taxon>Hyphomicrobiales</taxon>
        <taxon>Rhizobiaceae</taxon>
        <taxon>Shinella</taxon>
    </lineage>
</organism>
<comment type="caution">
    <text evidence="1">The sequence shown here is derived from an EMBL/GenBank/DDBJ whole genome shotgun (WGS) entry which is preliminary data.</text>
</comment>